<keyword evidence="1" id="KW-0175">Coiled coil</keyword>
<protein>
    <recommendedName>
        <fullName evidence="4">Reverse transcriptase Ty1/copia-type domain-containing protein</fullName>
    </recommendedName>
</protein>
<feature type="coiled-coil region" evidence="1">
    <location>
        <begin position="307"/>
        <end position="341"/>
    </location>
</feature>
<evidence type="ECO:0000256" key="1">
    <source>
        <dbReference type="SAM" id="Coils"/>
    </source>
</evidence>
<gene>
    <name evidence="3" type="ORF">Tci_562731</name>
</gene>
<sequence>MGEITFFLGLQVKQKQDGIFISQDKYVAEILRKFGLTDGKSASTPIDTEKPLLKDPDGEDVDLHAYRSMIGSLMYLTSSRPDIMFAICAYLPFNLVAYSDSDYAGASLDRKYTRGDQTVSGKDSSNPLMADNLPKIVLFSTHHVALMKSWLLQKQTAIDGIEVSVVGLKLLGQAIFNAVSSKLLLFGLMIDAANLLLLGHRKSNDVVRLQALMDRKKVIITKDSIRQALLLDDADSVDCLPNEEIFAELARMGYEKPSINSSMASAVICLATVGDLSFHNTKYTSPALAQKVFANMRRVGKGFSRTCATLTKQVANLEQDKVAQAKEITKLKQRVRRLEKKRQFKSSGLKRLRKGRLDESQAKVYHLDLEHADKVLSMQESDEAEPAEVEEVIKVVTVAKLMTEVVTTATTTTIVAPVPKASAPRKRRGVIIQDPKEAATASLSVQSDVKSKDKGKGILVEEPKPLKRQKGKKEIKEEESKRKSKNLEQKAAKKKKINEETEELKTHLKIVPNDEDDVYNKATLLALKIP</sequence>
<accession>A0A699IW15</accession>
<proteinExistence type="predicted"/>
<reference evidence="3" key="1">
    <citation type="journal article" date="2019" name="Sci. Rep.">
        <title>Draft genome of Tanacetum cinerariifolium, the natural source of mosquito coil.</title>
        <authorList>
            <person name="Yamashiro T."/>
            <person name="Shiraishi A."/>
            <person name="Satake H."/>
            <person name="Nakayama K."/>
        </authorList>
    </citation>
    <scope>NUCLEOTIDE SEQUENCE</scope>
</reference>
<dbReference type="AlphaFoldDB" id="A0A699IW15"/>
<evidence type="ECO:0008006" key="4">
    <source>
        <dbReference type="Google" id="ProtNLM"/>
    </source>
</evidence>
<evidence type="ECO:0000313" key="3">
    <source>
        <dbReference type="EMBL" id="GEZ90758.1"/>
    </source>
</evidence>
<comment type="caution">
    <text evidence="3">The sequence shown here is derived from an EMBL/GenBank/DDBJ whole genome shotgun (WGS) entry which is preliminary data.</text>
</comment>
<feature type="compositionally biased region" description="Basic and acidic residues" evidence="2">
    <location>
        <begin position="449"/>
        <end position="465"/>
    </location>
</feature>
<evidence type="ECO:0000256" key="2">
    <source>
        <dbReference type="SAM" id="MobiDB-lite"/>
    </source>
</evidence>
<organism evidence="3">
    <name type="scientific">Tanacetum cinerariifolium</name>
    <name type="common">Dalmatian daisy</name>
    <name type="synonym">Chrysanthemum cinerariifolium</name>
    <dbReference type="NCBI Taxonomy" id="118510"/>
    <lineage>
        <taxon>Eukaryota</taxon>
        <taxon>Viridiplantae</taxon>
        <taxon>Streptophyta</taxon>
        <taxon>Embryophyta</taxon>
        <taxon>Tracheophyta</taxon>
        <taxon>Spermatophyta</taxon>
        <taxon>Magnoliopsida</taxon>
        <taxon>eudicotyledons</taxon>
        <taxon>Gunneridae</taxon>
        <taxon>Pentapetalae</taxon>
        <taxon>asterids</taxon>
        <taxon>campanulids</taxon>
        <taxon>Asterales</taxon>
        <taxon>Asteraceae</taxon>
        <taxon>Asteroideae</taxon>
        <taxon>Anthemideae</taxon>
        <taxon>Anthemidinae</taxon>
        <taxon>Tanacetum</taxon>
    </lineage>
</organism>
<dbReference type="EMBL" id="BKCJ010340331">
    <property type="protein sequence ID" value="GEZ90758.1"/>
    <property type="molecule type" value="Genomic_DNA"/>
</dbReference>
<dbReference type="PANTHER" id="PTHR11439">
    <property type="entry name" value="GAG-POL-RELATED RETROTRANSPOSON"/>
    <property type="match status" value="1"/>
</dbReference>
<dbReference type="PANTHER" id="PTHR11439:SF509">
    <property type="entry name" value="RNA-DIRECTED DNA POLYMERASE"/>
    <property type="match status" value="1"/>
</dbReference>
<feature type="region of interest" description="Disordered" evidence="2">
    <location>
        <begin position="442"/>
        <end position="501"/>
    </location>
</feature>
<feature type="non-terminal residue" evidence="3">
    <location>
        <position position="530"/>
    </location>
</feature>
<name>A0A699IW15_TANCI</name>
<feature type="compositionally biased region" description="Basic and acidic residues" evidence="2">
    <location>
        <begin position="472"/>
        <end position="501"/>
    </location>
</feature>